<dbReference type="EMBL" id="AP010656">
    <property type="protein sequence ID" value="BAG83873.1"/>
    <property type="molecule type" value="Genomic_DNA"/>
</dbReference>
<dbReference type="Gene3D" id="3.30.1330.40">
    <property type="entry name" value="RutC-like"/>
    <property type="match status" value="1"/>
</dbReference>
<dbReference type="Pfam" id="PF01042">
    <property type="entry name" value="Ribonuc_L-PSP"/>
    <property type="match status" value="1"/>
</dbReference>
<dbReference type="STRING" id="511995.CFPG_610"/>
<gene>
    <name evidence="2" type="ordered locus">CFPG_610</name>
</gene>
<organism evidence="2 3">
    <name type="scientific">Azobacteroides pseudotrichonymphae genomovar. CFP2</name>
    <dbReference type="NCBI Taxonomy" id="511995"/>
    <lineage>
        <taxon>Bacteria</taxon>
        <taxon>Pseudomonadati</taxon>
        <taxon>Bacteroidota</taxon>
        <taxon>Bacteroidia</taxon>
        <taxon>Bacteroidales</taxon>
        <taxon>Candidatus Azobacteroides</taxon>
    </lineage>
</organism>
<dbReference type="PANTHER" id="PTHR11803:SF39">
    <property type="entry name" value="2-IMINOBUTANOATE_2-IMINOPROPANOATE DEAMINASE"/>
    <property type="match status" value="1"/>
</dbReference>
<dbReference type="SUPFAM" id="SSF55298">
    <property type="entry name" value="YjgF-like"/>
    <property type="match status" value="1"/>
</dbReference>
<dbReference type="InterPro" id="IPR006056">
    <property type="entry name" value="RidA"/>
</dbReference>
<dbReference type="NCBIfam" id="TIGR00004">
    <property type="entry name" value="Rid family detoxifying hydrolase"/>
    <property type="match status" value="1"/>
</dbReference>
<dbReference type="eggNOG" id="COG0251">
    <property type="taxonomic scope" value="Bacteria"/>
</dbReference>
<proteinExistence type="inferred from homology"/>
<dbReference type="InterPro" id="IPR035959">
    <property type="entry name" value="RutC-like_sf"/>
</dbReference>
<dbReference type="Proteomes" id="UP000000723">
    <property type="component" value="Chromosome"/>
</dbReference>
<name>B6YRQ1_AZOPC</name>
<comment type="similarity">
    <text evidence="1">Belongs to the RutC family.</text>
</comment>
<dbReference type="GO" id="GO:0019239">
    <property type="term" value="F:deaminase activity"/>
    <property type="evidence" value="ECO:0007669"/>
    <property type="project" value="TreeGrafter"/>
</dbReference>
<dbReference type="CDD" id="cd00448">
    <property type="entry name" value="YjgF_YER057c_UK114_family"/>
    <property type="match status" value="1"/>
</dbReference>
<dbReference type="RefSeq" id="WP_012573633.1">
    <property type="nucleotide sequence ID" value="NC_011565.1"/>
</dbReference>
<reference evidence="3" key="1">
    <citation type="journal article" date="2008" name="Science">
        <title>Genome of an endosymbiont coupling N2 fixation to cellulolysis within RT protist cells in termite gut.</title>
        <authorList>
            <person name="Hongoh Y."/>
            <person name="Sharma V.K."/>
            <person name="Prakash T."/>
            <person name="Noda S."/>
            <person name="Toh H."/>
            <person name="Taylor T.D."/>
            <person name="Kudo T."/>
            <person name="Sakaki Y."/>
            <person name="Toyoda A."/>
            <person name="Hattori M."/>
            <person name="Ohkuma M."/>
        </authorList>
    </citation>
    <scope>NUCLEOTIDE SEQUENCE [LARGE SCALE GENOMIC DNA]</scope>
</reference>
<sequence length="126" mass="13885">MKKVISTKNAPEVIGPYSQAVKAGDFVFFSGQLGINPATGEFISNSITEQTEQIFKNITAILDEIGLTLKNIVKTTVFLSDISNFAVMNEIYSKYFIPHPYPARSVIAVKTLPKNALIEIEVVAIY</sequence>
<evidence type="ECO:0000313" key="3">
    <source>
        <dbReference type="Proteomes" id="UP000000723"/>
    </source>
</evidence>
<dbReference type="PROSITE" id="PS01094">
    <property type="entry name" value="UPF0076"/>
    <property type="match status" value="1"/>
</dbReference>
<dbReference type="InterPro" id="IPR006175">
    <property type="entry name" value="YjgF/YER057c/UK114"/>
</dbReference>
<dbReference type="InterPro" id="IPR019897">
    <property type="entry name" value="RidA_CS"/>
</dbReference>
<protein>
    <submittedName>
        <fullName evidence="2">YjgF-like translation initiation inhibitor</fullName>
    </submittedName>
</protein>
<dbReference type="PANTHER" id="PTHR11803">
    <property type="entry name" value="2-IMINOBUTANOATE/2-IMINOPROPANOATE DEAMINASE RIDA"/>
    <property type="match status" value="1"/>
</dbReference>
<keyword evidence="3" id="KW-1185">Reference proteome</keyword>
<dbReference type="GO" id="GO:0005829">
    <property type="term" value="C:cytosol"/>
    <property type="evidence" value="ECO:0007669"/>
    <property type="project" value="TreeGrafter"/>
</dbReference>
<dbReference type="OrthoDB" id="9803101at2"/>
<dbReference type="KEGG" id="aps:CFPG_610"/>
<evidence type="ECO:0000313" key="2">
    <source>
        <dbReference type="EMBL" id="BAG83873.1"/>
    </source>
</evidence>
<dbReference type="HOGENOM" id="CLU_100715_7_3_10"/>
<dbReference type="AlphaFoldDB" id="B6YRQ1"/>
<accession>B6YRQ1</accession>
<dbReference type="FunFam" id="3.30.1330.40:FF:000001">
    <property type="entry name" value="L-PSP family endoribonuclease"/>
    <property type="match status" value="1"/>
</dbReference>
<evidence type="ECO:0000256" key="1">
    <source>
        <dbReference type="ARBA" id="ARBA00010552"/>
    </source>
</evidence>